<evidence type="ECO:0000313" key="7">
    <source>
        <dbReference type="Proteomes" id="UP000249082"/>
    </source>
</evidence>
<dbReference type="SUPFAM" id="SSF50249">
    <property type="entry name" value="Nucleic acid-binding proteins"/>
    <property type="match status" value="1"/>
</dbReference>
<dbReference type="GO" id="GO:0003697">
    <property type="term" value="F:single-stranded DNA binding"/>
    <property type="evidence" value="ECO:0007669"/>
    <property type="project" value="UniProtKB-UniRule"/>
</dbReference>
<dbReference type="PANTHER" id="PTHR10302:SF27">
    <property type="entry name" value="SINGLE-STRANDED DNA-BINDING PROTEIN"/>
    <property type="match status" value="1"/>
</dbReference>
<accession>A0A2W5NS05</accession>
<dbReference type="PANTHER" id="PTHR10302">
    <property type="entry name" value="SINGLE-STRANDED DNA-BINDING PROTEIN"/>
    <property type="match status" value="1"/>
</dbReference>
<evidence type="ECO:0000256" key="4">
    <source>
        <dbReference type="RuleBase" id="RU000524"/>
    </source>
</evidence>
<reference evidence="6 7" key="1">
    <citation type="submission" date="2017-08" db="EMBL/GenBank/DDBJ databases">
        <title>Infants hospitalized years apart are colonized by the same room-sourced microbial strains.</title>
        <authorList>
            <person name="Brooks B."/>
            <person name="Olm M.R."/>
            <person name="Firek B.A."/>
            <person name="Baker R."/>
            <person name="Thomas B.C."/>
            <person name="Morowitz M.J."/>
            <person name="Banfield J.F."/>
        </authorList>
    </citation>
    <scope>NUCLEOTIDE SEQUENCE [LARGE SCALE GENOMIC DNA]</scope>
    <source>
        <strain evidence="6">S2_005_002_R2_33</strain>
    </source>
</reference>
<comment type="subunit">
    <text evidence="3">Homotetramer.</text>
</comment>
<dbReference type="InterPro" id="IPR000424">
    <property type="entry name" value="Primosome_PriB/ssb"/>
</dbReference>
<dbReference type="EMBL" id="QFPX01000005">
    <property type="protein sequence ID" value="PZQ55734.1"/>
    <property type="molecule type" value="Genomic_DNA"/>
</dbReference>
<evidence type="ECO:0000313" key="6">
    <source>
        <dbReference type="EMBL" id="PZQ55734.1"/>
    </source>
</evidence>
<dbReference type="CDD" id="cd04496">
    <property type="entry name" value="SSB_OBF"/>
    <property type="match status" value="1"/>
</dbReference>
<name>A0A2W5NS05_9SPHN</name>
<keyword evidence="2" id="KW-0233">DNA recombination</keyword>
<feature type="compositionally biased region" description="Gly residues" evidence="5">
    <location>
        <begin position="163"/>
        <end position="174"/>
    </location>
</feature>
<evidence type="ECO:0000256" key="5">
    <source>
        <dbReference type="SAM" id="MobiDB-lite"/>
    </source>
</evidence>
<dbReference type="GO" id="GO:0009295">
    <property type="term" value="C:nucleoid"/>
    <property type="evidence" value="ECO:0007669"/>
    <property type="project" value="TreeGrafter"/>
</dbReference>
<gene>
    <name evidence="6" type="ORF">DI555_06830</name>
</gene>
<dbReference type="Pfam" id="PF00436">
    <property type="entry name" value="SSB"/>
    <property type="match status" value="1"/>
</dbReference>
<feature type="region of interest" description="Disordered" evidence="5">
    <location>
        <begin position="113"/>
        <end position="205"/>
    </location>
</feature>
<organism evidence="6 7">
    <name type="scientific">Novosphingobium pentaromativorans</name>
    <dbReference type="NCBI Taxonomy" id="205844"/>
    <lineage>
        <taxon>Bacteria</taxon>
        <taxon>Pseudomonadati</taxon>
        <taxon>Pseudomonadota</taxon>
        <taxon>Alphaproteobacteria</taxon>
        <taxon>Sphingomonadales</taxon>
        <taxon>Sphingomonadaceae</taxon>
        <taxon>Novosphingobium</taxon>
    </lineage>
</organism>
<comment type="caution">
    <text evidence="6">The sequence shown here is derived from an EMBL/GenBank/DDBJ whole genome shotgun (WGS) entry which is preliminary data.</text>
</comment>
<evidence type="ECO:0000256" key="3">
    <source>
        <dbReference type="HAMAP-Rule" id="MF_00984"/>
    </source>
</evidence>
<dbReference type="Proteomes" id="UP000249082">
    <property type="component" value="Unassembled WGS sequence"/>
</dbReference>
<dbReference type="InterPro" id="IPR011344">
    <property type="entry name" value="ssDNA-bd"/>
</dbReference>
<dbReference type="PROSITE" id="PS50935">
    <property type="entry name" value="SSB"/>
    <property type="match status" value="1"/>
</dbReference>
<dbReference type="GO" id="GO:0006310">
    <property type="term" value="P:DNA recombination"/>
    <property type="evidence" value="ECO:0007669"/>
    <property type="project" value="UniProtKB-KW"/>
</dbReference>
<dbReference type="HAMAP" id="MF_00984">
    <property type="entry name" value="SSB"/>
    <property type="match status" value="1"/>
</dbReference>
<dbReference type="AlphaFoldDB" id="A0A2W5NS05"/>
<dbReference type="Gene3D" id="2.40.50.140">
    <property type="entry name" value="Nucleic acid-binding proteins"/>
    <property type="match status" value="1"/>
</dbReference>
<evidence type="ECO:0000256" key="1">
    <source>
        <dbReference type="ARBA" id="ARBA00023125"/>
    </source>
</evidence>
<protein>
    <recommendedName>
        <fullName evidence="3 4">Single-stranded DNA-binding protein</fullName>
        <shortName evidence="3">SSB</shortName>
    </recommendedName>
</protein>
<comment type="caution">
    <text evidence="3">Lacks conserved residue(s) required for the propagation of feature annotation.</text>
</comment>
<sequence>MAGSVNKVILIGNLGADPEVKSFQNGGRIANLRIATSENWKDRQTGERKERTEWHSVTIQSEGLVGVVERFLRKGSKIYVEGQLRTRKWQDQNGNDRYSTEVAVGGMHGVLTMIDGANSGGEGQDARQQRGNGQRDGNEQGGQRSTGRWADGSQGDREVYNGNRGGWQDGGDGSRGSAASNWGNDGGFGDDLDDDIPFITDRSIW</sequence>
<keyword evidence="1 3" id="KW-0238">DNA-binding</keyword>
<dbReference type="NCBIfam" id="TIGR00621">
    <property type="entry name" value="ssb"/>
    <property type="match status" value="1"/>
</dbReference>
<dbReference type="InterPro" id="IPR012340">
    <property type="entry name" value="NA-bd_OB-fold"/>
</dbReference>
<dbReference type="GO" id="GO:0006260">
    <property type="term" value="P:DNA replication"/>
    <property type="evidence" value="ECO:0007669"/>
    <property type="project" value="InterPro"/>
</dbReference>
<evidence type="ECO:0000256" key="2">
    <source>
        <dbReference type="ARBA" id="ARBA00023172"/>
    </source>
</evidence>
<proteinExistence type="inferred from homology"/>